<keyword evidence="2" id="KW-1185">Reference proteome</keyword>
<dbReference type="PANTHER" id="PTHR14725">
    <property type="entry name" value="RIBOSOME-BINDING FACTOR A, MITOCHONDRIAL-RELATED"/>
    <property type="match status" value="1"/>
</dbReference>
<dbReference type="Gene3D" id="3.30.300.20">
    <property type="match status" value="1"/>
</dbReference>
<protein>
    <submittedName>
        <fullName evidence="3">Uncharacterized protein</fullName>
    </submittedName>
</protein>
<organism evidence="2 3">
    <name type="scientific">Mesorhabditis belari</name>
    <dbReference type="NCBI Taxonomy" id="2138241"/>
    <lineage>
        <taxon>Eukaryota</taxon>
        <taxon>Metazoa</taxon>
        <taxon>Ecdysozoa</taxon>
        <taxon>Nematoda</taxon>
        <taxon>Chromadorea</taxon>
        <taxon>Rhabditida</taxon>
        <taxon>Rhabditina</taxon>
        <taxon>Rhabditomorpha</taxon>
        <taxon>Rhabditoidea</taxon>
        <taxon>Rhabditidae</taxon>
        <taxon>Mesorhabditinae</taxon>
        <taxon>Mesorhabditis</taxon>
    </lineage>
</organism>
<feature type="region of interest" description="Disordered" evidence="1">
    <location>
        <begin position="193"/>
        <end position="219"/>
    </location>
</feature>
<accession>A0AAF3E9F8</accession>
<evidence type="ECO:0000256" key="1">
    <source>
        <dbReference type="SAM" id="MobiDB-lite"/>
    </source>
</evidence>
<dbReference type="GO" id="GO:0006364">
    <property type="term" value="P:rRNA processing"/>
    <property type="evidence" value="ECO:0007669"/>
    <property type="project" value="InterPro"/>
</dbReference>
<dbReference type="InterPro" id="IPR039212">
    <property type="entry name" value="RBFA_mitochondrial"/>
</dbReference>
<proteinExistence type="predicted"/>
<dbReference type="InterPro" id="IPR000238">
    <property type="entry name" value="RbfA"/>
</dbReference>
<dbReference type="Pfam" id="PF02033">
    <property type="entry name" value="RBFA"/>
    <property type="match status" value="1"/>
</dbReference>
<dbReference type="Proteomes" id="UP000887575">
    <property type="component" value="Unassembled WGS sequence"/>
</dbReference>
<dbReference type="SUPFAM" id="SSF89919">
    <property type="entry name" value="Ribosome-binding factor A, RbfA"/>
    <property type="match status" value="1"/>
</dbReference>
<dbReference type="InterPro" id="IPR023799">
    <property type="entry name" value="RbfA_dom_sf"/>
</dbReference>
<dbReference type="WBParaSite" id="MBELARI_LOCUS10534">
    <property type="protein sequence ID" value="MBELARI_LOCUS10534"/>
    <property type="gene ID" value="MBELARI_LOCUS10534"/>
</dbReference>
<evidence type="ECO:0000313" key="3">
    <source>
        <dbReference type="WBParaSite" id="MBELARI_LOCUS10534"/>
    </source>
</evidence>
<dbReference type="InterPro" id="IPR015946">
    <property type="entry name" value="KH_dom-like_a/b"/>
</dbReference>
<reference evidence="3" key="1">
    <citation type="submission" date="2024-02" db="UniProtKB">
        <authorList>
            <consortium name="WormBaseParasite"/>
        </authorList>
    </citation>
    <scope>IDENTIFICATION</scope>
</reference>
<name>A0AAF3E9F8_9BILA</name>
<evidence type="ECO:0000313" key="2">
    <source>
        <dbReference type="Proteomes" id="UP000887575"/>
    </source>
</evidence>
<sequence>MKRGPDLRNKRNAAQGGYGVMPKQSWRFSDSMDRIFTMQYGRRYGLDVGLSDRMILLSLGSKNRRLDDKKVKQITEVFQRRLIEIIGCHDKLAGKDLMFSRVTVDKGFSLLSVNWICKGEGDEDIEQLLEQERHSLRRQLSESLGGGSVPEIRFIADKTELKLKEMEQLFKQADYGVDYRTLSNAARVMGNVPDPKLEQLSSSNNERQKPPPAWKVRWDEKKEKRLGELNNLF</sequence>
<dbReference type="AlphaFoldDB" id="A0AAF3E9F8"/>
<dbReference type="PANTHER" id="PTHR14725:SF0">
    <property type="entry name" value="RIBOSOME-BINDING FACTOR A, MITOCHONDRIAL-RELATED"/>
    <property type="match status" value="1"/>
</dbReference>